<evidence type="ECO:0000259" key="11">
    <source>
        <dbReference type="Pfam" id="PF01370"/>
    </source>
</evidence>
<gene>
    <name evidence="12" type="primary">GAL10</name>
    <name evidence="12" type="ORF">OHK93_005571</name>
</gene>
<dbReference type="InterPro" id="IPR001509">
    <property type="entry name" value="Epimerase_deHydtase"/>
</dbReference>
<comment type="caution">
    <text evidence="12">The sequence shown here is derived from an EMBL/GenBank/DDBJ whole genome shotgun (WGS) entry which is preliminary data.</text>
</comment>
<feature type="non-terminal residue" evidence="12">
    <location>
        <position position="238"/>
    </location>
</feature>
<evidence type="ECO:0000256" key="8">
    <source>
        <dbReference type="ARBA" id="ARBA00037676"/>
    </source>
</evidence>
<comment type="function">
    <text evidence="8">Mutarotase converts alpha-aldose to the beta-anomer. It is active on D-glucose, L-arabinose, D-xylose, D-galactose, maltose and lactose.</text>
</comment>
<evidence type="ECO:0000256" key="6">
    <source>
        <dbReference type="ARBA" id="ARBA00023144"/>
    </source>
</evidence>
<dbReference type="EMBL" id="JAPUFD010000003">
    <property type="protein sequence ID" value="MDI1486344.1"/>
    <property type="molecule type" value="Genomic_DNA"/>
</dbReference>
<dbReference type="AlphaFoldDB" id="A0AA43TSR9"/>
<dbReference type="GO" id="GO:0003978">
    <property type="term" value="F:UDP-glucose 4-epimerase activity"/>
    <property type="evidence" value="ECO:0007669"/>
    <property type="project" value="UniProtKB-EC"/>
</dbReference>
<evidence type="ECO:0000313" key="13">
    <source>
        <dbReference type="Proteomes" id="UP001161017"/>
    </source>
</evidence>
<keyword evidence="6" id="KW-0299">Galactose metabolism</keyword>
<name>A0AA43TSR9_9LECA</name>
<evidence type="ECO:0000256" key="4">
    <source>
        <dbReference type="ARBA" id="ARBA00005028"/>
    </source>
</evidence>
<dbReference type="Proteomes" id="UP001161017">
    <property type="component" value="Unassembled WGS sequence"/>
</dbReference>
<organism evidence="12 13">
    <name type="scientific">Ramalina farinacea</name>
    <dbReference type="NCBI Taxonomy" id="258253"/>
    <lineage>
        <taxon>Eukaryota</taxon>
        <taxon>Fungi</taxon>
        <taxon>Dikarya</taxon>
        <taxon>Ascomycota</taxon>
        <taxon>Pezizomycotina</taxon>
        <taxon>Lecanoromycetes</taxon>
        <taxon>OSLEUM clade</taxon>
        <taxon>Lecanoromycetidae</taxon>
        <taxon>Lecanorales</taxon>
        <taxon>Lecanorineae</taxon>
        <taxon>Ramalinaceae</taxon>
        <taxon>Ramalina</taxon>
    </lineage>
</organism>
<comment type="catalytic activity">
    <reaction evidence="1">
        <text>UDP-alpha-D-glucose = UDP-alpha-D-galactose</text>
        <dbReference type="Rhea" id="RHEA:22168"/>
        <dbReference type="ChEBI" id="CHEBI:58885"/>
        <dbReference type="ChEBI" id="CHEBI:66914"/>
        <dbReference type="EC" id="5.1.3.2"/>
    </reaction>
</comment>
<keyword evidence="6" id="KW-0119">Carbohydrate metabolism</keyword>
<comment type="pathway">
    <text evidence="3">Carbohydrate metabolism; galactose metabolism.</text>
</comment>
<evidence type="ECO:0000256" key="9">
    <source>
        <dbReference type="ARBA" id="ARBA00037955"/>
    </source>
</evidence>
<sequence length="238" mass="26013">MTVGSVLVTGGTGYIGSITTLALLQADYKVVIADNLYNSSKEVINRIELISGKRPEFFQVDVRKQEDFDKVFKAHPDIDSVIHFAALKAVGESGEIPLEYYRTNVYGTLNLLTSMTAHDVTNIVFSSSATVYGDATRFPNMIPIPEHCPIGPTNPYGKTKATVESMIEDHVTAQRNKLKKEGKSGDHWNGANLRYFNPAGSHPSGIMGEDPQGVPYNLLPLLAQVAVGKRDKLLVFGD</sequence>
<comment type="pathway">
    <text evidence="4">Carbohydrate metabolism; hexose metabolism.</text>
</comment>
<reference evidence="12" key="1">
    <citation type="journal article" date="2023" name="Genome Biol. Evol.">
        <title>First Whole Genome Sequence and Flow Cytometry Genome Size Data for the Lichen-Forming Fungus Ramalina farinacea (Ascomycota).</title>
        <authorList>
            <person name="Llewellyn T."/>
            <person name="Mian S."/>
            <person name="Hill R."/>
            <person name="Leitch I.J."/>
            <person name="Gaya E."/>
        </authorList>
    </citation>
    <scope>NUCLEOTIDE SEQUENCE</scope>
    <source>
        <strain evidence="12">LIQ254RAFAR</strain>
    </source>
</reference>
<dbReference type="Gene3D" id="3.40.50.720">
    <property type="entry name" value="NAD(P)-binding Rossmann-like Domain"/>
    <property type="match status" value="1"/>
</dbReference>
<evidence type="ECO:0000256" key="7">
    <source>
        <dbReference type="ARBA" id="ARBA00023235"/>
    </source>
</evidence>
<dbReference type="GO" id="GO:0005829">
    <property type="term" value="C:cytosol"/>
    <property type="evidence" value="ECO:0007669"/>
    <property type="project" value="TreeGrafter"/>
</dbReference>
<dbReference type="Gene3D" id="3.90.25.10">
    <property type="entry name" value="UDP-galactose 4-epimerase, domain 1"/>
    <property type="match status" value="1"/>
</dbReference>
<dbReference type="GO" id="GO:0006012">
    <property type="term" value="P:galactose metabolic process"/>
    <property type="evidence" value="ECO:0007669"/>
    <property type="project" value="UniProtKB-KW"/>
</dbReference>
<keyword evidence="7" id="KW-0413">Isomerase</keyword>
<comment type="similarity">
    <text evidence="10">In the C-terminal section; belongs to the aldose epimerase family.</text>
</comment>
<evidence type="ECO:0000256" key="10">
    <source>
        <dbReference type="ARBA" id="ARBA00038238"/>
    </source>
</evidence>
<dbReference type="InterPro" id="IPR036291">
    <property type="entry name" value="NAD(P)-bd_dom_sf"/>
</dbReference>
<protein>
    <submittedName>
        <fullName evidence="12">UDP-glucose-4-epimerase</fullName>
    </submittedName>
</protein>
<comment type="cofactor">
    <cofactor evidence="2">
        <name>NAD(+)</name>
        <dbReference type="ChEBI" id="CHEBI:57540"/>
    </cofactor>
</comment>
<accession>A0AA43TSR9</accession>
<comment type="similarity">
    <text evidence="9">In the N-terminal section; belongs to the NAD(P)-dependent epimerase/dehydratase family.</text>
</comment>
<proteinExistence type="inferred from homology"/>
<dbReference type="SUPFAM" id="SSF51735">
    <property type="entry name" value="NAD(P)-binding Rossmann-fold domains"/>
    <property type="match status" value="1"/>
</dbReference>
<feature type="domain" description="NAD-dependent epimerase/dehydratase" evidence="11">
    <location>
        <begin position="6"/>
        <end position="238"/>
    </location>
</feature>
<dbReference type="FunFam" id="3.40.50.720:FF:000175">
    <property type="entry name" value="UDP-glucose 4-epimerase Gal10"/>
    <property type="match status" value="1"/>
</dbReference>
<evidence type="ECO:0000313" key="12">
    <source>
        <dbReference type="EMBL" id="MDI1486344.1"/>
    </source>
</evidence>
<keyword evidence="5" id="KW-0520">NAD</keyword>
<dbReference type="Pfam" id="PF01370">
    <property type="entry name" value="Epimerase"/>
    <property type="match status" value="1"/>
</dbReference>
<evidence type="ECO:0000256" key="5">
    <source>
        <dbReference type="ARBA" id="ARBA00023027"/>
    </source>
</evidence>
<evidence type="ECO:0000256" key="2">
    <source>
        <dbReference type="ARBA" id="ARBA00001911"/>
    </source>
</evidence>
<evidence type="ECO:0000256" key="1">
    <source>
        <dbReference type="ARBA" id="ARBA00000083"/>
    </source>
</evidence>
<dbReference type="PANTHER" id="PTHR43725:SF47">
    <property type="entry name" value="UDP-GLUCOSE 4-EPIMERASE"/>
    <property type="match status" value="1"/>
</dbReference>
<keyword evidence="13" id="KW-1185">Reference proteome</keyword>
<evidence type="ECO:0000256" key="3">
    <source>
        <dbReference type="ARBA" id="ARBA00004947"/>
    </source>
</evidence>
<dbReference type="PANTHER" id="PTHR43725">
    <property type="entry name" value="UDP-GLUCOSE 4-EPIMERASE"/>
    <property type="match status" value="1"/>
</dbReference>